<protein>
    <submittedName>
        <fullName evidence="3">Haloacid dehalogenase type II</fullName>
    </submittedName>
</protein>
<dbReference type="InterPro" id="IPR036412">
    <property type="entry name" value="HAD-like_sf"/>
</dbReference>
<dbReference type="NCBIfam" id="TIGR01493">
    <property type="entry name" value="HAD-SF-IA-v2"/>
    <property type="match status" value="1"/>
</dbReference>
<dbReference type="Pfam" id="PF00702">
    <property type="entry name" value="Hydrolase"/>
    <property type="match status" value="1"/>
</dbReference>
<dbReference type="InterPro" id="IPR051540">
    <property type="entry name" value="S-2-haloacid_dehalogenase"/>
</dbReference>
<evidence type="ECO:0000256" key="1">
    <source>
        <dbReference type="ARBA" id="ARBA00008106"/>
    </source>
</evidence>
<evidence type="ECO:0000313" key="3">
    <source>
        <dbReference type="EMBL" id="NML66114.1"/>
    </source>
</evidence>
<dbReference type="PRINTS" id="PR00413">
    <property type="entry name" value="HADHALOGNASE"/>
</dbReference>
<dbReference type="InterPro" id="IPR023198">
    <property type="entry name" value="PGP-like_dom2"/>
</dbReference>
<evidence type="ECO:0000313" key="4">
    <source>
        <dbReference type="Proteomes" id="UP000559626"/>
    </source>
</evidence>
<dbReference type="PANTHER" id="PTHR43316:SF3">
    <property type="entry name" value="HALOACID DEHALOGENASE, TYPE II (AFU_ORTHOLOGUE AFUA_2G07750)-RELATED"/>
    <property type="match status" value="1"/>
</dbReference>
<dbReference type="AlphaFoldDB" id="A0A7Y0AF03"/>
<comment type="similarity">
    <text evidence="1">Belongs to the HAD-like hydrolase superfamily. S-2-haloalkanoic acid dehalogenase family.</text>
</comment>
<dbReference type="Gene3D" id="1.10.150.240">
    <property type="entry name" value="Putative phosphatase, domain 2"/>
    <property type="match status" value="1"/>
</dbReference>
<dbReference type="GO" id="GO:0019120">
    <property type="term" value="F:hydrolase activity, acting on acid halide bonds, in C-halide compounds"/>
    <property type="evidence" value="ECO:0007669"/>
    <property type="project" value="InterPro"/>
</dbReference>
<dbReference type="SFLD" id="SFLDS00003">
    <property type="entry name" value="Haloacid_Dehalogenase"/>
    <property type="match status" value="1"/>
</dbReference>
<comment type="caution">
    <text evidence="3">The sequence shown here is derived from an EMBL/GenBank/DDBJ whole genome shotgun (WGS) entry which is preliminary data.</text>
</comment>
<evidence type="ECO:0000256" key="2">
    <source>
        <dbReference type="ARBA" id="ARBA00022801"/>
    </source>
</evidence>
<keyword evidence="4" id="KW-1185">Reference proteome</keyword>
<dbReference type="InterPro" id="IPR023214">
    <property type="entry name" value="HAD_sf"/>
</dbReference>
<dbReference type="CDD" id="cd02588">
    <property type="entry name" value="HAD_L2-DEX"/>
    <property type="match status" value="1"/>
</dbReference>
<keyword evidence="2" id="KW-0378">Hydrolase</keyword>
<dbReference type="NCBIfam" id="TIGR01428">
    <property type="entry name" value="HAD_type_II"/>
    <property type="match status" value="1"/>
</dbReference>
<dbReference type="EMBL" id="JABBGH010000002">
    <property type="protein sequence ID" value="NML66114.1"/>
    <property type="molecule type" value="Genomic_DNA"/>
</dbReference>
<sequence length="227" mass="24365">MAVSAVRPQALVFDLNETLLDLAPLRQAVNKAFDNPGGFRQWFGLLLQHAQTATLTGNYFNFSTIADAALEMAATMLEARPPSAEQRHELLHQFAHLPAHPDVAAGLGQLQTAGFRLFTLTNSAPTMMRQQLATAGIAEYFEQALSVDAGRLYKPHPDAYHYAAKLAGVEPAQTLMVAAHGWDVAGALAAGLQAAFIARPGQPLYPLAPLPAYQAPTITDLARQLLG</sequence>
<dbReference type="Proteomes" id="UP000559626">
    <property type="component" value="Unassembled WGS sequence"/>
</dbReference>
<dbReference type="SFLD" id="SFLDG01129">
    <property type="entry name" value="C1.5:_HAD__Beta-PGM__Phosphata"/>
    <property type="match status" value="1"/>
</dbReference>
<dbReference type="InterPro" id="IPR006328">
    <property type="entry name" value="2-HAD"/>
</dbReference>
<reference evidence="3 4" key="1">
    <citation type="submission" date="2020-04" db="EMBL/GenBank/DDBJ databases">
        <title>Hymenobacter polaris sp. nov., isolated from Arctic soil.</title>
        <authorList>
            <person name="Dahal R.H."/>
        </authorList>
    </citation>
    <scope>NUCLEOTIDE SEQUENCE [LARGE SCALE GENOMIC DNA]</scope>
    <source>
        <strain evidence="3 4">RP-2-7</strain>
    </source>
</reference>
<dbReference type="RefSeq" id="WP_169531779.1">
    <property type="nucleotide sequence ID" value="NZ_JABBGH010000002.1"/>
</dbReference>
<name>A0A7Y0AF03_9BACT</name>
<gene>
    <name evidence="3" type="ORF">HHL22_12945</name>
</gene>
<dbReference type="SUPFAM" id="SSF56784">
    <property type="entry name" value="HAD-like"/>
    <property type="match status" value="1"/>
</dbReference>
<accession>A0A7Y0AF03</accession>
<dbReference type="InterPro" id="IPR006439">
    <property type="entry name" value="HAD-SF_hydro_IA"/>
</dbReference>
<dbReference type="PANTHER" id="PTHR43316">
    <property type="entry name" value="HYDROLASE, HALOACID DELAHOGENASE-RELATED"/>
    <property type="match status" value="1"/>
</dbReference>
<dbReference type="Gene3D" id="3.40.50.1000">
    <property type="entry name" value="HAD superfamily/HAD-like"/>
    <property type="match status" value="1"/>
</dbReference>
<organism evidence="3 4">
    <name type="scientific">Hymenobacter polaris</name>
    <dbReference type="NCBI Taxonomy" id="2682546"/>
    <lineage>
        <taxon>Bacteria</taxon>
        <taxon>Pseudomonadati</taxon>
        <taxon>Bacteroidota</taxon>
        <taxon>Cytophagia</taxon>
        <taxon>Cytophagales</taxon>
        <taxon>Hymenobacteraceae</taxon>
        <taxon>Hymenobacter</taxon>
    </lineage>
</organism>
<proteinExistence type="inferred from homology"/>